<proteinExistence type="predicted"/>
<sequence length="67" mass="7137">MSSGTFVRRLGPHRAALLAAGGSATALLLVAALLFLADSVLYWLVLGFAPVDFGLVYLLLKRSFEQA</sequence>
<keyword evidence="1" id="KW-0812">Transmembrane</keyword>
<feature type="transmembrane region" description="Helical" evidence="1">
    <location>
        <begin position="15"/>
        <end position="35"/>
    </location>
</feature>
<keyword evidence="3" id="KW-1185">Reference proteome</keyword>
<accession>A0A1G9Y933</accession>
<gene>
    <name evidence="2" type="ORF">SAMN05192554_11343</name>
</gene>
<evidence type="ECO:0000313" key="2">
    <source>
        <dbReference type="EMBL" id="SDN05001.1"/>
    </source>
</evidence>
<evidence type="ECO:0000256" key="1">
    <source>
        <dbReference type="SAM" id="Phobius"/>
    </source>
</evidence>
<organism evidence="2 3">
    <name type="scientific">Haloarchaeobius iranensis</name>
    <dbReference type="NCBI Taxonomy" id="996166"/>
    <lineage>
        <taxon>Archaea</taxon>
        <taxon>Methanobacteriati</taxon>
        <taxon>Methanobacteriota</taxon>
        <taxon>Stenosarchaea group</taxon>
        <taxon>Halobacteria</taxon>
        <taxon>Halobacteriales</taxon>
        <taxon>Halorubellaceae</taxon>
        <taxon>Haloarchaeobius</taxon>
    </lineage>
</organism>
<reference evidence="2 3" key="1">
    <citation type="submission" date="2016-10" db="EMBL/GenBank/DDBJ databases">
        <authorList>
            <person name="de Groot N.N."/>
        </authorList>
    </citation>
    <scope>NUCLEOTIDE SEQUENCE [LARGE SCALE GENOMIC DNA]</scope>
    <source>
        <strain evidence="3">EB21,IBRC-M 10013,KCTC 4048</strain>
    </source>
</reference>
<dbReference type="RefSeq" id="WP_139172330.1">
    <property type="nucleotide sequence ID" value="NZ_FNIA01000013.1"/>
</dbReference>
<evidence type="ECO:0000313" key="3">
    <source>
        <dbReference type="Proteomes" id="UP000199370"/>
    </source>
</evidence>
<protein>
    <submittedName>
        <fullName evidence="2">Uncharacterized protein</fullName>
    </submittedName>
</protein>
<dbReference type="EMBL" id="FNIA01000013">
    <property type="protein sequence ID" value="SDN05001.1"/>
    <property type="molecule type" value="Genomic_DNA"/>
</dbReference>
<feature type="transmembrane region" description="Helical" evidence="1">
    <location>
        <begin position="41"/>
        <end position="60"/>
    </location>
</feature>
<dbReference type="AlphaFoldDB" id="A0A1G9Y933"/>
<name>A0A1G9Y933_9EURY</name>
<keyword evidence="1" id="KW-1133">Transmembrane helix</keyword>
<dbReference type="Proteomes" id="UP000199370">
    <property type="component" value="Unassembled WGS sequence"/>
</dbReference>
<keyword evidence="1" id="KW-0472">Membrane</keyword>